<dbReference type="PATRIC" id="fig|1128398.3.peg.801"/>
<reference evidence="6 7" key="1">
    <citation type="journal article" date="2012" name="PLoS ONE">
        <title>The purine-utilizing bacterium Clostridium acidurici 9a: a genome-guided metabolic reconsideration.</title>
        <authorList>
            <person name="Hartwich K."/>
            <person name="Poehlein A."/>
            <person name="Daniel R."/>
        </authorList>
    </citation>
    <scope>NUCLEOTIDE SEQUENCE [LARGE SCALE GENOMIC DNA]</scope>
    <source>
        <strain evidence="7">ATCC 7906 / DSM 604 / BCRC 14475 / CIP 104303 / KCTC 5404 / NCIMB 10678 / 9a</strain>
    </source>
</reference>
<dbReference type="OrthoDB" id="9799092at2"/>
<dbReference type="Pfam" id="PF00383">
    <property type="entry name" value="dCMP_cyt_deam_1"/>
    <property type="match status" value="1"/>
</dbReference>
<comment type="similarity">
    <text evidence="1">Belongs to the cytidine and deoxycytidylate deaminase family.</text>
</comment>
<dbReference type="PROSITE" id="PS00903">
    <property type="entry name" value="CYT_DCMP_DEAMINASES_1"/>
    <property type="match status" value="1"/>
</dbReference>
<dbReference type="KEGG" id="cad:Curi_c07530"/>
<proteinExistence type="inferred from homology"/>
<evidence type="ECO:0000256" key="1">
    <source>
        <dbReference type="ARBA" id="ARBA00006576"/>
    </source>
</evidence>
<keyword evidence="7" id="KW-1185">Reference proteome</keyword>
<dbReference type="PANTHER" id="PTHR11644">
    <property type="entry name" value="CYTIDINE DEAMINASE"/>
    <property type="match status" value="1"/>
</dbReference>
<dbReference type="GO" id="GO:0004126">
    <property type="term" value="F:cytidine deaminase activity"/>
    <property type="evidence" value="ECO:0007669"/>
    <property type="project" value="TreeGrafter"/>
</dbReference>
<evidence type="ECO:0000256" key="3">
    <source>
        <dbReference type="ARBA" id="ARBA00022801"/>
    </source>
</evidence>
<dbReference type="PROSITE" id="PS51747">
    <property type="entry name" value="CYT_DCMP_DEAMINASES_2"/>
    <property type="match status" value="1"/>
</dbReference>
<name>K0AZN9_GOTA9</name>
<dbReference type="InterPro" id="IPR050202">
    <property type="entry name" value="Cyt/Deoxycyt_deaminase"/>
</dbReference>
<protein>
    <submittedName>
        <fullName evidence="6">Cytidine/deoxycytidylate deaminase family protein</fullName>
    </submittedName>
</protein>
<dbReference type="HOGENOM" id="CLU_097262_4_0_9"/>
<dbReference type="eggNOG" id="COG0295">
    <property type="taxonomic scope" value="Bacteria"/>
</dbReference>
<evidence type="ECO:0000313" key="7">
    <source>
        <dbReference type="Proteomes" id="UP000006094"/>
    </source>
</evidence>
<evidence type="ECO:0000256" key="4">
    <source>
        <dbReference type="ARBA" id="ARBA00022833"/>
    </source>
</evidence>
<dbReference type="InterPro" id="IPR016193">
    <property type="entry name" value="Cytidine_deaminase-like"/>
</dbReference>
<dbReference type="AlphaFoldDB" id="K0AZN9"/>
<dbReference type="Gene3D" id="3.40.140.10">
    <property type="entry name" value="Cytidine Deaminase, domain 2"/>
    <property type="match status" value="1"/>
</dbReference>
<gene>
    <name evidence="6" type="ordered locus">Curi_c07530</name>
</gene>
<dbReference type="Proteomes" id="UP000006094">
    <property type="component" value="Chromosome"/>
</dbReference>
<evidence type="ECO:0000313" key="6">
    <source>
        <dbReference type="EMBL" id="AFS77826.1"/>
    </source>
</evidence>
<dbReference type="GO" id="GO:0005829">
    <property type="term" value="C:cytosol"/>
    <property type="evidence" value="ECO:0007669"/>
    <property type="project" value="TreeGrafter"/>
</dbReference>
<dbReference type="GO" id="GO:0072527">
    <property type="term" value="P:pyrimidine-containing compound metabolic process"/>
    <property type="evidence" value="ECO:0007669"/>
    <property type="project" value="UniProtKB-ARBA"/>
</dbReference>
<dbReference type="InterPro" id="IPR002125">
    <property type="entry name" value="CMP_dCMP_dom"/>
</dbReference>
<evidence type="ECO:0000256" key="2">
    <source>
        <dbReference type="ARBA" id="ARBA00022723"/>
    </source>
</evidence>
<dbReference type="SUPFAM" id="SSF53927">
    <property type="entry name" value="Cytidine deaminase-like"/>
    <property type="match status" value="1"/>
</dbReference>
<keyword evidence="2" id="KW-0479">Metal-binding</keyword>
<dbReference type="GO" id="GO:0042802">
    <property type="term" value="F:identical protein binding"/>
    <property type="evidence" value="ECO:0007669"/>
    <property type="project" value="UniProtKB-ARBA"/>
</dbReference>
<dbReference type="GO" id="GO:0055086">
    <property type="term" value="P:nucleobase-containing small molecule metabolic process"/>
    <property type="evidence" value="ECO:0007669"/>
    <property type="project" value="UniProtKB-ARBA"/>
</dbReference>
<keyword evidence="3" id="KW-0378">Hydrolase</keyword>
<feature type="domain" description="CMP/dCMP-type deaminase" evidence="5">
    <location>
        <begin position="1"/>
        <end position="124"/>
    </location>
</feature>
<dbReference type="CDD" id="cd01283">
    <property type="entry name" value="cytidine_deaminase"/>
    <property type="match status" value="1"/>
</dbReference>
<dbReference type="EMBL" id="CP003326">
    <property type="protein sequence ID" value="AFS77826.1"/>
    <property type="molecule type" value="Genomic_DNA"/>
</dbReference>
<evidence type="ECO:0000259" key="5">
    <source>
        <dbReference type="PROSITE" id="PS51747"/>
    </source>
</evidence>
<sequence length="124" mass="13675">MEFIKLIDIAKSTLNPRELSRSTYAGSVAAVILTDKGNIYKGVCIDSPCSMGFCAEHAAIAAMITAGESRIDKLVAICETGEIVPPCGRCREFINQIHDENYKCQVQLKDKIVTIAELLPERWN</sequence>
<dbReference type="InterPro" id="IPR016192">
    <property type="entry name" value="APOBEC/CMP_deaminase_Zn-bd"/>
</dbReference>
<dbReference type="RefSeq" id="WP_014966963.1">
    <property type="nucleotide sequence ID" value="NC_018664.1"/>
</dbReference>
<dbReference type="GO" id="GO:0008270">
    <property type="term" value="F:zinc ion binding"/>
    <property type="evidence" value="ECO:0007669"/>
    <property type="project" value="InterPro"/>
</dbReference>
<accession>K0AZN9</accession>
<dbReference type="PANTHER" id="PTHR11644:SF2">
    <property type="entry name" value="CYTIDINE DEAMINASE"/>
    <property type="match status" value="1"/>
</dbReference>
<organism evidence="6 7">
    <name type="scientific">Gottschalkia acidurici (strain ATCC 7906 / DSM 604 / BCRC 14475 / CIP 104303 / KCTC 5404 / NCIMB 10678 / 9a)</name>
    <name type="common">Clostridium acidurici</name>
    <dbReference type="NCBI Taxonomy" id="1128398"/>
    <lineage>
        <taxon>Bacteria</taxon>
        <taxon>Bacillati</taxon>
        <taxon>Bacillota</taxon>
        <taxon>Tissierellia</taxon>
        <taxon>Tissierellales</taxon>
        <taxon>Gottschalkiaceae</taxon>
        <taxon>Gottschalkia</taxon>
    </lineage>
</organism>
<keyword evidence="4" id="KW-0862">Zinc</keyword>
<dbReference type="STRING" id="1128398.Curi_c07530"/>